<dbReference type="Pfam" id="PF03444">
    <property type="entry name" value="WHD_HrcA"/>
    <property type="match status" value="1"/>
</dbReference>
<proteinExistence type="inferred from homology"/>
<comment type="caution">
    <text evidence="9">The sequence shown here is derived from an EMBL/GenBank/DDBJ whole genome shotgun (WGS) entry which is preliminary data.</text>
</comment>
<evidence type="ECO:0000256" key="2">
    <source>
        <dbReference type="ARBA" id="ARBA00023015"/>
    </source>
</evidence>
<dbReference type="SUPFAM" id="SSF46785">
    <property type="entry name" value="Winged helix' DNA-binding domain"/>
    <property type="match status" value="1"/>
</dbReference>
<name>A0A1F4NSR5_UNCK3</name>
<feature type="domain" description="Heat-inducible transcription repressor HrcA C-terminal" evidence="7">
    <location>
        <begin position="90"/>
        <end position="219"/>
    </location>
</feature>
<keyword evidence="4 5" id="KW-0804">Transcription</keyword>
<evidence type="ECO:0000259" key="7">
    <source>
        <dbReference type="Pfam" id="PF01628"/>
    </source>
</evidence>
<feature type="coiled-coil region" evidence="6">
    <location>
        <begin position="72"/>
        <end position="121"/>
    </location>
</feature>
<sequence length="233" mass="26635">MDSNTRKQDVLKVLIETFVHTNQPVGSVQVAEQLPYEVSSATVRNDMAEMTELGLLEQPHTSAGRVPTDLGYRHYVKRLTRERKELSQHQREVLSRHFRNLRNLQEKYRVAARLLAELSGNVGFLMDDTRNVYLSGFSNMARLPEFSDESFRVKLMEALEHPEELVQNLAGTIRPGGMNVLIGDSPRMKKATIVISNFGPQGKRVISIIGPTRMHYRKALPLIEYMKEILDEM</sequence>
<keyword evidence="3 5" id="KW-0346">Stress response</keyword>
<dbReference type="InterPro" id="IPR036390">
    <property type="entry name" value="WH_DNA-bd_sf"/>
</dbReference>
<dbReference type="SUPFAM" id="SSF55781">
    <property type="entry name" value="GAF domain-like"/>
    <property type="match status" value="1"/>
</dbReference>
<keyword evidence="6" id="KW-0175">Coiled coil</keyword>
<protein>
    <recommendedName>
        <fullName evidence="5">Heat-inducible transcription repressor HrcA</fullName>
    </recommendedName>
</protein>
<dbReference type="InterPro" id="IPR029016">
    <property type="entry name" value="GAF-like_dom_sf"/>
</dbReference>
<dbReference type="GO" id="GO:0003677">
    <property type="term" value="F:DNA binding"/>
    <property type="evidence" value="ECO:0007669"/>
    <property type="project" value="InterPro"/>
</dbReference>
<dbReference type="Pfam" id="PF01628">
    <property type="entry name" value="HrcA"/>
    <property type="match status" value="1"/>
</dbReference>
<dbReference type="GO" id="GO:0045892">
    <property type="term" value="P:negative regulation of DNA-templated transcription"/>
    <property type="evidence" value="ECO:0007669"/>
    <property type="project" value="UniProtKB-UniRule"/>
</dbReference>
<evidence type="ECO:0000256" key="5">
    <source>
        <dbReference type="HAMAP-Rule" id="MF_00081"/>
    </source>
</evidence>
<organism evidence="9 10">
    <name type="scientific">candidate division Kazan bacterium RBG_13_50_9</name>
    <dbReference type="NCBI Taxonomy" id="1798535"/>
    <lineage>
        <taxon>Bacteria</taxon>
        <taxon>Bacteria division Kazan-3B-28</taxon>
    </lineage>
</organism>
<dbReference type="InterPro" id="IPR002571">
    <property type="entry name" value="HrcA"/>
</dbReference>
<dbReference type="AlphaFoldDB" id="A0A1F4NSR5"/>
<feature type="domain" description="Winged helix-turn-helix transcription repressor HrcA DNA-binding" evidence="8">
    <location>
        <begin position="7"/>
        <end position="73"/>
    </location>
</feature>
<gene>
    <name evidence="5" type="primary">hrcA</name>
    <name evidence="9" type="ORF">A2V68_01060</name>
</gene>
<dbReference type="EMBL" id="META01000003">
    <property type="protein sequence ID" value="OGB74327.1"/>
    <property type="molecule type" value="Genomic_DNA"/>
</dbReference>
<comment type="function">
    <text evidence="5">Negative regulator of class I heat shock genes (grpE-dnaK-dnaJ and groELS operons). Prevents heat-shock induction of these operons.</text>
</comment>
<dbReference type="HAMAP" id="MF_00081">
    <property type="entry name" value="HrcA"/>
    <property type="match status" value="1"/>
</dbReference>
<dbReference type="InterPro" id="IPR005104">
    <property type="entry name" value="WHTH_HrcA_DNA-bd"/>
</dbReference>
<evidence type="ECO:0000313" key="9">
    <source>
        <dbReference type="EMBL" id="OGB74327.1"/>
    </source>
</evidence>
<comment type="similarity">
    <text evidence="5">Belongs to the HrcA family.</text>
</comment>
<evidence type="ECO:0000256" key="1">
    <source>
        <dbReference type="ARBA" id="ARBA00022491"/>
    </source>
</evidence>
<dbReference type="PANTHER" id="PTHR34824">
    <property type="entry name" value="HEAT-INDUCIBLE TRANSCRIPTION REPRESSOR HRCA"/>
    <property type="match status" value="1"/>
</dbReference>
<evidence type="ECO:0000259" key="8">
    <source>
        <dbReference type="Pfam" id="PF03444"/>
    </source>
</evidence>
<evidence type="ECO:0000256" key="4">
    <source>
        <dbReference type="ARBA" id="ARBA00023163"/>
    </source>
</evidence>
<evidence type="ECO:0000256" key="3">
    <source>
        <dbReference type="ARBA" id="ARBA00023016"/>
    </source>
</evidence>
<dbReference type="InterPro" id="IPR021153">
    <property type="entry name" value="HrcA_C"/>
</dbReference>
<accession>A0A1F4NSR5</accession>
<dbReference type="STRING" id="1798535.A2V68_01060"/>
<dbReference type="InterPro" id="IPR036388">
    <property type="entry name" value="WH-like_DNA-bd_sf"/>
</dbReference>
<reference evidence="9 10" key="1">
    <citation type="journal article" date="2016" name="Nat. Commun.">
        <title>Thousands of microbial genomes shed light on interconnected biogeochemical processes in an aquifer system.</title>
        <authorList>
            <person name="Anantharaman K."/>
            <person name="Brown C.T."/>
            <person name="Hug L.A."/>
            <person name="Sharon I."/>
            <person name="Castelle C.J."/>
            <person name="Probst A.J."/>
            <person name="Thomas B.C."/>
            <person name="Singh A."/>
            <person name="Wilkins M.J."/>
            <person name="Karaoz U."/>
            <person name="Brodie E.L."/>
            <person name="Williams K.H."/>
            <person name="Hubbard S.S."/>
            <person name="Banfield J.F."/>
        </authorList>
    </citation>
    <scope>NUCLEOTIDE SEQUENCE [LARGE SCALE GENOMIC DNA]</scope>
</reference>
<evidence type="ECO:0000256" key="6">
    <source>
        <dbReference type="SAM" id="Coils"/>
    </source>
</evidence>
<evidence type="ECO:0000313" key="10">
    <source>
        <dbReference type="Proteomes" id="UP000176651"/>
    </source>
</evidence>
<keyword evidence="2 5" id="KW-0805">Transcription regulation</keyword>
<dbReference type="Proteomes" id="UP000176651">
    <property type="component" value="Unassembled WGS sequence"/>
</dbReference>
<dbReference type="PANTHER" id="PTHR34824:SF1">
    <property type="entry name" value="HEAT-INDUCIBLE TRANSCRIPTION REPRESSOR HRCA"/>
    <property type="match status" value="1"/>
</dbReference>
<dbReference type="Gene3D" id="3.30.450.40">
    <property type="match status" value="1"/>
</dbReference>
<keyword evidence="1 5" id="KW-0678">Repressor</keyword>
<dbReference type="Gene3D" id="1.10.10.10">
    <property type="entry name" value="Winged helix-like DNA-binding domain superfamily/Winged helix DNA-binding domain"/>
    <property type="match status" value="1"/>
</dbReference>